<dbReference type="Gene3D" id="2.10.70.10">
    <property type="entry name" value="Complement Module, domain 1"/>
    <property type="match status" value="1"/>
</dbReference>
<dbReference type="AlphaFoldDB" id="A0A8T2JXG6"/>
<dbReference type="OrthoDB" id="441660at2759"/>
<evidence type="ECO:0000256" key="9">
    <source>
        <dbReference type="ARBA" id="ARBA00023290"/>
    </source>
</evidence>
<keyword evidence="12" id="KW-0245">EGF-like domain</keyword>
<dbReference type="CDD" id="cd00033">
    <property type="entry name" value="CCP"/>
    <property type="match status" value="1"/>
</dbReference>
<dbReference type="InterPro" id="IPR036179">
    <property type="entry name" value="Ig-like_dom_sf"/>
</dbReference>
<name>A0A8T2JXG6_9PIPI</name>
<dbReference type="InterPro" id="IPR001881">
    <property type="entry name" value="EGF-like_Ca-bd_dom"/>
</dbReference>
<accession>A0A8T2JXG6</accession>
<dbReference type="InterPro" id="IPR000742">
    <property type="entry name" value="EGF"/>
</dbReference>
<evidence type="ECO:0000256" key="7">
    <source>
        <dbReference type="ARBA" id="ARBA00023157"/>
    </source>
</evidence>
<keyword evidence="3" id="KW-0964">Secreted</keyword>
<dbReference type="GO" id="GO:0005615">
    <property type="term" value="C:extracellular space"/>
    <property type="evidence" value="ECO:0007669"/>
    <property type="project" value="TreeGrafter"/>
</dbReference>
<dbReference type="PANTHER" id="PTHR22804">
    <property type="entry name" value="AGGRECAN/VERSICAN PROTEOGLYCAN"/>
    <property type="match status" value="1"/>
</dbReference>
<dbReference type="InterPro" id="IPR007110">
    <property type="entry name" value="Ig-like_dom"/>
</dbReference>
<dbReference type="SUPFAM" id="SSF56436">
    <property type="entry name" value="C-type lectin-like"/>
    <property type="match status" value="3"/>
</dbReference>
<feature type="region of interest" description="Disordered" evidence="15">
    <location>
        <begin position="806"/>
        <end position="880"/>
    </location>
</feature>
<gene>
    <name evidence="22" type="ORF">GDO86_016538</name>
</gene>
<keyword evidence="23" id="KW-1185">Reference proteome</keyword>
<feature type="compositionally biased region" description="Low complexity" evidence="15">
    <location>
        <begin position="566"/>
        <end position="577"/>
    </location>
</feature>
<evidence type="ECO:0000259" key="19">
    <source>
        <dbReference type="PROSITE" id="PS50835"/>
    </source>
</evidence>
<comment type="similarity">
    <text evidence="2">Belongs to the aggrecan/versican proteoglycan family.</text>
</comment>
<evidence type="ECO:0000256" key="16">
    <source>
        <dbReference type="SAM" id="SignalP"/>
    </source>
</evidence>
<evidence type="ECO:0000256" key="11">
    <source>
        <dbReference type="ARBA" id="ARBA00044100"/>
    </source>
</evidence>
<feature type="region of interest" description="Disordered" evidence="15">
    <location>
        <begin position="597"/>
        <end position="633"/>
    </location>
</feature>
<keyword evidence="7 12" id="KW-1015">Disulfide bond</keyword>
<dbReference type="PROSITE" id="PS50923">
    <property type="entry name" value="SUSHI"/>
    <property type="match status" value="1"/>
</dbReference>
<feature type="compositionally biased region" description="Basic and acidic residues" evidence="15">
    <location>
        <begin position="608"/>
        <end position="618"/>
    </location>
</feature>
<evidence type="ECO:0000256" key="10">
    <source>
        <dbReference type="ARBA" id="ARBA00023319"/>
    </source>
</evidence>
<evidence type="ECO:0000313" key="22">
    <source>
        <dbReference type="EMBL" id="KAG8449899.1"/>
    </source>
</evidence>
<dbReference type="SMART" id="SM00032">
    <property type="entry name" value="CCP"/>
    <property type="match status" value="1"/>
</dbReference>
<evidence type="ECO:0000256" key="4">
    <source>
        <dbReference type="ARBA" id="ARBA00022729"/>
    </source>
</evidence>
<dbReference type="GO" id="GO:0007417">
    <property type="term" value="P:central nervous system development"/>
    <property type="evidence" value="ECO:0007669"/>
    <property type="project" value="TreeGrafter"/>
</dbReference>
<dbReference type="PROSITE" id="PS01186">
    <property type="entry name" value="EGF_2"/>
    <property type="match status" value="1"/>
</dbReference>
<dbReference type="InterPro" id="IPR001304">
    <property type="entry name" value="C-type_lectin-like"/>
</dbReference>
<evidence type="ECO:0000259" key="21">
    <source>
        <dbReference type="PROSITE" id="PS50963"/>
    </source>
</evidence>
<feature type="disulfide bond" evidence="14">
    <location>
        <begin position="203"/>
        <end position="224"/>
    </location>
</feature>
<dbReference type="Pfam" id="PF00008">
    <property type="entry name" value="EGF"/>
    <property type="match status" value="1"/>
</dbReference>
<dbReference type="Pfam" id="PF00084">
    <property type="entry name" value="Sushi"/>
    <property type="match status" value="1"/>
</dbReference>
<dbReference type="PROSITE" id="PS00615">
    <property type="entry name" value="C_TYPE_LECTIN_1"/>
    <property type="match status" value="1"/>
</dbReference>
<evidence type="ECO:0000256" key="13">
    <source>
        <dbReference type="PROSITE-ProRule" id="PRU00302"/>
    </source>
</evidence>
<dbReference type="InterPro" id="IPR016186">
    <property type="entry name" value="C-type_lectin-like/link_sf"/>
</dbReference>
<dbReference type="InterPro" id="IPR050691">
    <property type="entry name" value="Hyaluronan_bind_Proteoglycan"/>
</dbReference>
<evidence type="ECO:0000256" key="3">
    <source>
        <dbReference type="ARBA" id="ARBA00022525"/>
    </source>
</evidence>
<feature type="disulfide bond" evidence="13">
    <location>
        <begin position="1067"/>
        <end position="1110"/>
    </location>
</feature>
<feature type="domain" description="Link" evidence="21">
    <location>
        <begin position="157"/>
        <end position="252"/>
    </location>
</feature>
<feature type="region of interest" description="Disordered" evidence="15">
    <location>
        <begin position="560"/>
        <end position="581"/>
    </location>
</feature>
<dbReference type="InterPro" id="IPR000538">
    <property type="entry name" value="Link_dom"/>
</dbReference>
<dbReference type="InterPro" id="IPR013783">
    <property type="entry name" value="Ig-like_fold"/>
</dbReference>
<evidence type="ECO:0000256" key="2">
    <source>
        <dbReference type="ARBA" id="ARBA00006838"/>
    </source>
</evidence>
<evidence type="ECO:0000259" key="18">
    <source>
        <dbReference type="PROSITE" id="PS50041"/>
    </source>
</evidence>
<evidence type="ECO:0000256" key="5">
    <source>
        <dbReference type="ARBA" id="ARBA00022737"/>
    </source>
</evidence>
<dbReference type="InterPro" id="IPR000436">
    <property type="entry name" value="Sushi_SCR_CCP_dom"/>
</dbReference>
<organism evidence="22 23">
    <name type="scientific">Hymenochirus boettgeri</name>
    <name type="common">Congo dwarf clawed frog</name>
    <dbReference type="NCBI Taxonomy" id="247094"/>
    <lineage>
        <taxon>Eukaryota</taxon>
        <taxon>Metazoa</taxon>
        <taxon>Chordata</taxon>
        <taxon>Craniata</taxon>
        <taxon>Vertebrata</taxon>
        <taxon>Euteleostomi</taxon>
        <taxon>Amphibia</taxon>
        <taxon>Batrachia</taxon>
        <taxon>Anura</taxon>
        <taxon>Pipoidea</taxon>
        <taxon>Pipidae</taxon>
        <taxon>Pipinae</taxon>
        <taxon>Hymenochirus</taxon>
    </lineage>
</organism>
<feature type="compositionally biased region" description="Polar residues" evidence="15">
    <location>
        <begin position="523"/>
        <end position="546"/>
    </location>
</feature>
<dbReference type="GO" id="GO:0045202">
    <property type="term" value="C:synapse"/>
    <property type="evidence" value="ECO:0007669"/>
    <property type="project" value="TreeGrafter"/>
</dbReference>
<dbReference type="SMART" id="SM00181">
    <property type="entry name" value="EGF"/>
    <property type="match status" value="1"/>
</dbReference>
<dbReference type="PROSITE" id="PS50835">
    <property type="entry name" value="IG_LIKE"/>
    <property type="match status" value="1"/>
</dbReference>
<dbReference type="FunFam" id="3.10.100.10:FF:000003">
    <property type="entry name" value="Versican core protein"/>
    <property type="match status" value="1"/>
</dbReference>
<dbReference type="PROSITE" id="PS50963">
    <property type="entry name" value="LINK_2"/>
    <property type="match status" value="2"/>
</dbReference>
<evidence type="ECO:0000256" key="1">
    <source>
        <dbReference type="ARBA" id="ARBA00004613"/>
    </source>
</evidence>
<dbReference type="InterPro" id="IPR003006">
    <property type="entry name" value="Ig/MHC_CS"/>
</dbReference>
<comment type="caution">
    <text evidence="22">The sequence shown here is derived from an EMBL/GenBank/DDBJ whole genome shotgun (WGS) entry which is preliminary data.</text>
</comment>
<dbReference type="CDD" id="cd03520">
    <property type="entry name" value="Link_domain_CSPGs_modules_2_4"/>
    <property type="match status" value="1"/>
</dbReference>
<dbReference type="PROSITE" id="PS01241">
    <property type="entry name" value="LINK_1"/>
    <property type="match status" value="2"/>
</dbReference>
<reference evidence="22" key="1">
    <citation type="thesis" date="2020" institute="ProQuest LLC" country="789 East Eisenhower Parkway, Ann Arbor, MI, USA">
        <title>Comparative Genomics and Chromosome Evolution.</title>
        <authorList>
            <person name="Mudd A.B."/>
        </authorList>
    </citation>
    <scope>NUCLEOTIDE SEQUENCE</scope>
    <source>
        <strain evidence="22">Female2</strain>
        <tissue evidence="22">Blood</tissue>
    </source>
</reference>
<keyword evidence="8" id="KW-0325">Glycoprotein</keyword>
<keyword evidence="4 16" id="KW-0732">Signal</keyword>
<evidence type="ECO:0000313" key="23">
    <source>
        <dbReference type="Proteomes" id="UP000812440"/>
    </source>
</evidence>
<dbReference type="SMART" id="SM00445">
    <property type="entry name" value="LINK"/>
    <property type="match status" value="2"/>
</dbReference>
<dbReference type="PROSITE" id="PS50026">
    <property type="entry name" value="EGF_3"/>
    <property type="match status" value="1"/>
</dbReference>
<evidence type="ECO:0000259" key="20">
    <source>
        <dbReference type="PROSITE" id="PS50923"/>
    </source>
</evidence>
<keyword evidence="9" id="KW-0373">Hyaluronic acid</keyword>
<dbReference type="GO" id="GO:0005540">
    <property type="term" value="F:hyaluronic acid binding"/>
    <property type="evidence" value="ECO:0007669"/>
    <property type="project" value="UniProtKB-KW"/>
</dbReference>
<dbReference type="SMART" id="SM00179">
    <property type="entry name" value="EGF_CA"/>
    <property type="match status" value="1"/>
</dbReference>
<dbReference type="FunFam" id="2.10.70.10:FF:000003">
    <property type="entry name" value="Versican core protein"/>
    <property type="match status" value="1"/>
</dbReference>
<dbReference type="GO" id="GO:0005509">
    <property type="term" value="F:calcium ion binding"/>
    <property type="evidence" value="ECO:0007669"/>
    <property type="project" value="InterPro"/>
</dbReference>
<dbReference type="Gene3D" id="2.60.40.10">
    <property type="entry name" value="Immunoglobulins"/>
    <property type="match status" value="1"/>
</dbReference>
<dbReference type="GO" id="GO:0002052">
    <property type="term" value="P:positive regulation of neuroblast proliferation"/>
    <property type="evidence" value="ECO:0007669"/>
    <property type="project" value="TreeGrafter"/>
</dbReference>
<dbReference type="FunFam" id="3.10.100.10:FF:000011">
    <property type="entry name" value="Aggrecan core protein"/>
    <property type="match status" value="1"/>
</dbReference>
<dbReference type="PRINTS" id="PR01265">
    <property type="entry name" value="LINKMODULE"/>
</dbReference>
<protein>
    <recommendedName>
        <fullName evidence="11">Brevican core protein</fullName>
    </recommendedName>
</protein>
<keyword evidence="10" id="KW-0393">Immunoglobulin domain</keyword>
<dbReference type="PROSITE" id="PS00290">
    <property type="entry name" value="IG_MHC"/>
    <property type="match status" value="1"/>
</dbReference>
<dbReference type="Gene3D" id="3.10.100.10">
    <property type="entry name" value="Mannose-Binding Protein A, subunit A"/>
    <property type="match status" value="3"/>
</dbReference>
<keyword evidence="6" id="KW-0654">Proteoglycan</keyword>
<feature type="disulfide bond" evidence="12">
    <location>
        <begin position="924"/>
        <end position="933"/>
    </location>
</feature>
<dbReference type="FunFam" id="2.10.25.10:FF:000127">
    <property type="entry name" value="Neurogenic locus notch protein 1"/>
    <property type="match status" value="1"/>
</dbReference>
<dbReference type="Proteomes" id="UP000812440">
    <property type="component" value="Chromosome 8_10"/>
</dbReference>
<dbReference type="CDD" id="cd00054">
    <property type="entry name" value="EGF_CA"/>
    <property type="match status" value="1"/>
</dbReference>
<keyword evidence="5" id="KW-0677">Repeat</keyword>
<dbReference type="PROSITE" id="PS00022">
    <property type="entry name" value="EGF_1"/>
    <property type="match status" value="1"/>
</dbReference>
<dbReference type="InterPro" id="IPR035976">
    <property type="entry name" value="Sushi/SCR/CCP_sf"/>
</dbReference>
<keyword evidence="13" id="KW-0768">Sushi</keyword>
<dbReference type="CDD" id="cd03517">
    <property type="entry name" value="Link_domain_CSPGs_modules_1_3"/>
    <property type="match status" value="1"/>
</dbReference>
<dbReference type="InterPro" id="IPR018378">
    <property type="entry name" value="C-type_lectin_CS"/>
</dbReference>
<dbReference type="Pfam" id="PF00059">
    <property type="entry name" value="Lectin_C"/>
    <property type="match status" value="1"/>
</dbReference>
<dbReference type="InterPro" id="IPR013106">
    <property type="entry name" value="Ig_V-set"/>
</dbReference>
<feature type="domain" description="Sushi" evidence="20">
    <location>
        <begin position="1065"/>
        <end position="1125"/>
    </location>
</feature>
<feature type="domain" description="Ig-like" evidence="19">
    <location>
        <begin position="22"/>
        <end position="155"/>
    </location>
</feature>
<feature type="domain" description="Link" evidence="21">
    <location>
        <begin position="257"/>
        <end position="354"/>
    </location>
</feature>
<comment type="caution">
    <text evidence="12">Lacks conserved residue(s) required for the propagation of feature annotation.</text>
</comment>
<dbReference type="GO" id="GO:0072534">
    <property type="term" value="C:perineuronal net"/>
    <property type="evidence" value="ECO:0007669"/>
    <property type="project" value="TreeGrafter"/>
</dbReference>
<dbReference type="GO" id="GO:0001501">
    <property type="term" value="P:skeletal system development"/>
    <property type="evidence" value="ECO:0007669"/>
    <property type="project" value="TreeGrafter"/>
</dbReference>
<dbReference type="FunFam" id="3.10.100.10:FF:000002">
    <property type="entry name" value="Hyaluronan proteoglycan link protein 1"/>
    <property type="match status" value="1"/>
</dbReference>
<feature type="compositionally biased region" description="Low complexity" evidence="15">
    <location>
        <begin position="810"/>
        <end position="833"/>
    </location>
</feature>
<evidence type="ECO:0000256" key="15">
    <source>
        <dbReference type="SAM" id="MobiDB-lite"/>
    </source>
</evidence>
<evidence type="ECO:0000256" key="6">
    <source>
        <dbReference type="ARBA" id="ARBA00022974"/>
    </source>
</evidence>
<dbReference type="Gene3D" id="2.10.25.10">
    <property type="entry name" value="Laminin"/>
    <property type="match status" value="1"/>
</dbReference>
<sequence>MRPILLLLLILTQTSLYLSSDPKEISGQCKTLKVKIGSLPARPVLTGTLTIPCHIKYLHSPEAVTVGRRAVLSTPRLKWSFISNGKEVEILVAQGPKVKISDGYRFRALMPNYADSADDVTLVLNNLLTNDSGIYRCHVQHGIEDDYDMLEVKVKGVVFLYREGTSRYAYTFSMAQEACSRIKASIATPEQLLAAYQSGYEQCDAGWISDQTVRYPIQSPRRGCYGDMDGYPGVRNYGVLDPDDMYDVYCYVEELNGEVFLGSEPKKFTLEEARDYCRKLGTSVASTGQLYAAWNQGLDYCSPGWLSDGSVRFPIVTPREKCGGNSTGVKTIFRFRNQTGFPEPTAKYEVYCFRDKSRLVSQDLDKGRNVPVEQVRDIVTLAEAFKELTLSEVKNENEAQGHVDSIPINKAKGETITEEQESTFPPSMSSSIESSSSLPHLLHSPVGGGLIKEKEDGEAIIKKENALTQKSSVDVNSEFILDGIVDVPTQLITVSSTAELDAESDYFYDNITGLPEEFETEESNASRWQVKSNSQDLPNPTKSPNVKPQVDYVVYRPEPKDEVHTSVSSENLSEVSSTPAQSAHINMLNSYLDDDKELTHSQGSTHNTKLEEASKEDNFSSIRPTAGADDFEASGHKDYLFTDVLNHDHSNPHLNSLKEPVTSNLPVSTQPPLFSVGGTGDPSKDTQIFNTKMVTTTPLSPLSQYKSYNDSKVPLEDGSGEASGSLWVESAGETNNTHVSTNTVIHSQDPTNYNEVTQDTHNLDHSTNTNDTTTVQDSHLNSQGILPVVMKDKGFELRVDGNDLLSTALPSTNENPTSSPSTNENPTASPSTNENPTASPVHNVPLPYTLSPYPDVPEGSTKLNLEKLHPPDMSLSTNDSPPAMPTENAILGAAVNLSDVCYPNPCDNGGTCIEKEEDDFSCLCLPGYSGKNCETYVEKCPNDWDVFQGFCYKHFYTRQSWEEAETNCREIGGHLTSVVTPEEQDYVNSQYREYQWTGLNDRTIEGDFQWSDGNPLLYENWAKKQPDSFFLSGEDCVVMVWHDGGKWSDVPCNYHLPYTCKMALVSCGPPPEVANATMYGRPKLLYQTSSVVGYRCQEGFVQKNLPIIKCQPNGTWEEPQINCIPSE</sequence>
<feature type="disulfide bond" evidence="14">
    <location>
        <begin position="301"/>
        <end position="322"/>
    </location>
</feature>
<dbReference type="EMBL" id="JAACNH010000003">
    <property type="protein sequence ID" value="KAG8449899.1"/>
    <property type="molecule type" value="Genomic_DNA"/>
</dbReference>
<feature type="region of interest" description="Disordered" evidence="15">
    <location>
        <begin position="521"/>
        <end position="547"/>
    </location>
</feature>
<dbReference type="PANTHER" id="PTHR22804:SF41">
    <property type="entry name" value="BREVICAN CORE PROTEIN"/>
    <property type="match status" value="1"/>
</dbReference>
<dbReference type="InterPro" id="IPR016187">
    <property type="entry name" value="CTDL_fold"/>
</dbReference>
<dbReference type="SUPFAM" id="SSF57535">
    <property type="entry name" value="Complement control module/SCR domain"/>
    <property type="match status" value="1"/>
</dbReference>
<evidence type="ECO:0000256" key="8">
    <source>
        <dbReference type="ARBA" id="ARBA00023180"/>
    </source>
</evidence>
<dbReference type="GO" id="GO:0010001">
    <property type="term" value="P:glial cell differentiation"/>
    <property type="evidence" value="ECO:0007669"/>
    <property type="project" value="TreeGrafter"/>
</dbReference>
<feature type="chain" id="PRO_5035881371" description="Brevican core protein" evidence="16">
    <location>
        <begin position="20"/>
        <end position="1127"/>
    </location>
</feature>
<feature type="region of interest" description="Disordered" evidence="15">
    <location>
        <begin position="757"/>
        <end position="779"/>
    </location>
</feature>
<evidence type="ECO:0000256" key="12">
    <source>
        <dbReference type="PROSITE-ProRule" id="PRU00076"/>
    </source>
</evidence>
<evidence type="ECO:0000259" key="17">
    <source>
        <dbReference type="PROSITE" id="PS50026"/>
    </source>
</evidence>
<dbReference type="SUPFAM" id="SSF48726">
    <property type="entry name" value="Immunoglobulin"/>
    <property type="match status" value="1"/>
</dbReference>
<feature type="domain" description="C-type lectin" evidence="18">
    <location>
        <begin position="947"/>
        <end position="1061"/>
    </location>
</feature>
<dbReference type="SMART" id="SM00406">
    <property type="entry name" value="IGv"/>
    <property type="match status" value="1"/>
</dbReference>
<feature type="disulfide bond" evidence="13">
    <location>
        <begin position="1096"/>
        <end position="1123"/>
    </location>
</feature>
<proteinExistence type="inferred from homology"/>
<dbReference type="SMART" id="SM00034">
    <property type="entry name" value="CLECT"/>
    <property type="match status" value="1"/>
</dbReference>
<evidence type="ECO:0000256" key="14">
    <source>
        <dbReference type="PROSITE-ProRule" id="PRU00323"/>
    </source>
</evidence>
<feature type="signal peptide" evidence="16">
    <location>
        <begin position="1"/>
        <end position="19"/>
    </location>
</feature>
<comment type="subcellular location">
    <subcellularLocation>
        <location evidence="1">Secreted</location>
    </subcellularLocation>
</comment>
<dbReference type="PROSITE" id="PS50041">
    <property type="entry name" value="C_TYPE_LECTIN_2"/>
    <property type="match status" value="1"/>
</dbReference>
<dbReference type="Pfam" id="PF00193">
    <property type="entry name" value="Xlink"/>
    <property type="match status" value="2"/>
</dbReference>
<feature type="domain" description="EGF-like" evidence="17">
    <location>
        <begin position="897"/>
        <end position="934"/>
    </location>
</feature>
<dbReference type="GO" id="GO:0007155">
    <property type="term" value="P:cell adhesion"/>
    <property type="evidence" value="ECO:0007669"/>
    <property type="project" value="InterPro"/>
</dbReference>